<keyword evidence="4" id="KW-0274">FAD</keyword>
<dbReference type="SUPFAM" id="SSF56645">
    <property type="entry name" value="Acyl-CoA dehydrogenase NM domain-like"/>
    <property type="match status" value="1"/>
</dbReference>
<evidence type="ECO:0000256" key="1">
    <source>
        <dbReference type="ARBA" id="ARBA00001974"/>
    </source>
</evidence>
<organism evidence="7 8">
    <name type="scientific">Actinomadura fibrosa</name>
    <dbReference type="NCBI Taxonomy" id="111802"/>
    <lineage>
        <taxon>Bacteria</taxon>
        <taxon>Bacillati</taxon>
        <taxon>Actinomycetota</taxon>
        <taxon>Actinomycetes</taxon>
        <taxon>Streptosporangiales</taxon>
        <taxon>Thermomonosporaceae</taxon>
        <taxon>Actinomadura</taxon>
    </lineage>
</organism>
<dbReference type="PANTHER" id="PTHR43884">
    <property type="entry name" value="ACYL-COA DEHYDROGENASE"/>
    <property type="match status" value="1"/>
</dbReference>
<dbReference type="Gene3D" id="1.10.540.10">
    <property type="entry name" value="Acyl-CoA dehydrogenase/oxidase, N-terminal domain"/>
    <property type="match status" value="1"/>
</dbReference>
<evidence type="ECO:0000259" key="6">
    <source>
        <dbReference type="Pfam" id="PF00441"/>
    </source>
</evidence>
<comment type="similarity">
    <text evidence="2">Belongs to the acyl-CoA dehydrogenase family.</text>
</comment>
<dbReference type="InterPro" id="IPR036250">
    <property type="entry name" value="AcylCo_DH-like_C"/>
</dbReference>
<dbReference type="SUPFAM" id="SSF47203">
    <property type="entry name" value="Acyl-CoA dehydrogenase C-terminal domain-like"/>
    <property type="match status" value="1"/>
</dbReference>
<dbReference type="InterPro" id="IPR037069">
    <property type="entry name" value="AcylCoA_DH/ox_N_sf"/>
</dbReference>
<dbReference type="EMBL" id="JBHTGP010000011">
    <property type="protein sequence ID" value="MFD0687076.1"/>
    <property type="molecule type" value="Genomic_DNA"/>
</dbReference>
<evidence type="ECO:0000256" key="2">
    <source>
        <dbReference type="ARBA" id="ARBA00009347"/>
    </source>
</evidence>
<keyword evidence="5" id="KW-0560">Oxidoreductase</keyword>
<sequence>MEPLEETANTILAEDDPWPALEESGLALAGVPEEAGGSGGDLADAAVLLRAAGRHAAAVPLAETGWLAGRLLAESGLTVPSGPLTAASGDVRAVRDGDGWILDGTLRRVPWARSAHRLAVLTTTPAGGLVALVDPSRLQVEEGANVAGEPRDDVVLAGVRAEAAAPCPVDAAELRRRGALARAVQLTGAMRGALDLAVRYAGEREQFGRPIGRFQAVQQALAELAGEVTVADVAVRAAVRAPDDPVAVAAAKANASRAAGRVAAIAHQVHGAIGVTGEHVLGRVTARLWAWRDEYGNEAEWADTLGALAASASDPWALITGS</sequence>
<name>A0ABW2XL34_9ACTN</name>
<dbReference type="Gene3D" id="1.20.140.10">
    <property type="entry name" value="Butyryl-CoA Dehydrogenase, subunit A, domain 3"/>
    <property type="match status" value="1"/>
</dbReference>
<keyword evidence="8" id="KW-1185">Reference proteome</keyword>
<dbReference type="Pfam" id="PF00441">
    <property type="entry name" value="Acyl-CoA_dh_1"/>
    <property type="match status" value="1"/>
</dbReference>
<evidence type="ECO:0000313" key="8">
    <source>
        <dbReference type="Proteomes" id="UP001597063"/>
    </source>
</evidence>
<reference evidence="8" key="1">
    <citation type="journal article" date="2019" name="Int. J. Syst. Evol. Microbiol.">
        <title>The Global Catalogue of Microorganisms (GCM) 10K type strain sequencing project: providing services to taxonomists for standard genome sequencing and annotation.</title>
        <authorList>
            <consortium name="The Broad Institute Genomics Platform"/>
            <consortium name="The Broad Institute Genome Sequencing Center for Infectious Disease"/>
            <person name="Wu L."/>
            <person name="Ma J."/>
        </authorList>
    </citation>
    <scope>NUCLEOTIDE SEQUENCE [LARGE SCALE GENOMIC DNA]</scope>
    <source>
        <strain evidence="8">JCM 9371</strain>
    </source>
</reference>
<dbReference type="InterPro" id="IPR009075">
    <property type="entry name" value="AcylCo_DH/oxidase_C"/>
</dbReference>
<accession>A0ABW2XL34</accession>
<evidence type="ECO:0000256" key="4">
    <source>
        <dbReference type="ARBA" id="ARBA00022827"/>
    </source>
</evidence>
<comment type="caution">
    <text evidence="7">The sequence shown here is derived from an EMBL/GenBank/DDBJ whole genome shotgun (WGS) entry which is preliminary data.</text>
</comment>
<dbReference type="InterPro" id="IPR046373">
    <property type="entry name" value="Acyl-CoA_Oxase/DH_mid-dom_sf"/>
</dbReference>
<dbReference type="Gene3D" id="2.40.110.10">
    <property type="entry name" value="Butyryl-CoA Dehydrogenase, subunit A, domain 2"/>
    <property type="match status" value="1"/>
</dbReference>
<evidence type="ECO:0000313" key="7">
    <source>
        <dbReference type="EMBL" id="MFD0687076.1"/>
    </source>
</evidence>
<dbReference type="Proteomes" id="UP001597063">
    <property type="component" value="Unassembled WGS sequence"/>
</dbReference>
<comment type="cofactor">
    <cofactor evidence="1">
        <name>FAD</name>
        <dbReference type="ChEBI" id="CHEBI:57692"/>
    </cofactor>
</comment>
<proteinExistence type="inferred from homology"/>
<dbReference type="PANTHER" id="PTHR43884:SF20">
    <property type="entry name" value="ACYL-COA DEHYDROGENASE FADE28"/>
    <property type="match status" value="1"/>
</dbReference>
<feature type="domain" description="Acyl-CoA dehydrogenase/oxidase C-terminal" evidence="6">
    <location>
        <begin position="179"/>
        <end position="284"/>
    </location>
</feature>
<evidence type="ECO:0000256" key="5">
    <source>
        <dbReference type="ARBA" id="ARBA00023002"/>
    </source>
</evidence>
<dbReference type="InterPro" id="IPR009100">
    <property type="entry name" value="AcylCoA_DH/oxidase_NM_dom_sf"/>
</dbReference>
<evidence type="ECO:0000256" key="3">
    <source>
        <dbReference type="ARBA" id="ARBA00022630"/>
    </source>
</evidence>
<protein>
    <submittedName>
        <fullName evidence="7">Acyl-CoA dehydrogenase family protein</fullName>
    </submittedName>
</protein>
<dbReference type="RefSeq" id="WP_131756954.1">
    <property type="nucleotide sequence ID" value="NZ_CAACUY010000023.1"/>
</dbReference>
<gene>
    <name evidence="7" type="ORF">ACFQZM_21435</name>
</gene>
<keyword evidence="3" id="KW-0285">Flavoprotein</keyword>